<dbReference type="InterPro" id="IPR031811">
    <property type="entry name" value="ALGX/ALGJ_SGNH-like"/>
</dbReference>
<feature type="domain" description="AlgX/AlgJ SGNH hydrolase-like" evidence="8">
    <location>
        <begin position="129"/>
        <end position="235"/>
    </location>
</feature>
<comment type="caution">
    <text evidence="9">The sequence shown here is derived from an EMBL/GenBank/DDBJ whole genome shotgun (WGS) entry which is preliminary data.</text>
</comment>
<name>A0ABV9QN96_9FIRM</name>
<comment type="pathway">
    <text evidence="2">Glycan biosynthesis; alginate biosynthesis.</text>
</comment>
<dbReference type="Proteomes" id="UP001595916">
    <property type="component" value="Unassembled WGS sequence"/>
</dbReference>
<sequence length="416" mass="48651">MKRKKWMEVMFNTVLSATFVAFVIYHLLHNRIDVFGIEAVELPNILETRNYKEADALMKGYVFEMEDHYNTNLFQRMEKVREYGRLSAKTGKKVLDDAQAERSVIRGSKGMLYYAISTPVDTRPYLLSFRRLHDFLDKKGIYFAYVQAPYKHMKNSTTFPKGVVDYGNEIATEFAQGLKREGIPVLDLNENFVTEGGREEELFFKTDTHWKIPTAFRGYQKTVAFLQKEGVVLEEAKRTTDRANYKLKQWKSVYIGSHGKRAGEGYYEGKDDLEVLLPKFETNLQYRKYNREGKLIKERKGSFEDSFMFYGYLNSEDKYQDKYVVYMDWGASEDLIFNHRAKKGKKLLLIKDSFAMPLAGFLSLNFEETVLLDIRDENRPQSIEAYVEEHGFDTVLFVASPTSMSYHLEMFLMPKH</sequence>
<comment type="subcellular location">
    <subcellularLocation>
        <location evidence="1">Periplasm</location>
    </subcellularLocation>
</comment>
<keyword evidence="7" id="KW-1133">Transmembrane helix</keyword>
<accession>A0ABV9QN96</accession>
<evidence type="ECO:0000256" key="5">
    <source>
        <dbReference type="ARBA" id="ARBA00022764"/>
    </source>
</evidence>
<dbReference type="RefSeq" id="WP_379788979.1">
    <property type="nucleotide sequence ID" value="NZ_JBHSHL010000050.1"/>
</dbReference>
<keyword evidence="6" id="KW-0016">Alginate biosynthesis</keyword>
<evidence type="ECO:0000259" key="8">
    <source>
        <dbReference type="Pfam" id="PF16822"/>
    </source>
</evidence>
<keyword evidence="10" id="KW-1185">Reference proteome</keyword>
<evidence type="ECO:0000256" key="6">
    <source>
        <dbReference type="ARBA" id="ARBA00022841"/>
    </source>
</evidence>
<evidence type="ECO:0000256" key="1">
    <source>
        <dbReference type="ARBA" id="ARBA00004418"/>
    </source>
</evidence>
<evidence type="ECO:0000313" key="10">
    <source>
        <dbReference type="Proteomes" id="UP001595916"/>
    </source>
</evidence>
<evidence type="ECO:0000313" key="9">
    <source>
        <dbReference type="EMBL" id="MFC4805418.1"/>
    </source>
</evidence>
<dbReference type="Pfam" id="PF16822">
    <property type="entry name" value="ALGX"/>
    <property type="match status" value="1"/>
</dbReference>
<evidence type="ECO:0000256" key="7">
    <source>
        <dbReference type="SAM" id="Phobius"/>
    </source>
</evidence>
<evidence type="ECO:0000256" key="3">
    <source>
        <dbReference type="ARBA" id="ARBA00022679"/>
    </source>
</evidence>
<evidence type="ECO:0000256" key="2">
    <source>
        <dbReference type="ARBA" id="ARBA00005182"/>
    </source>
</evidence>
<organism evidence="9 10">
    <name type="scientific">Filifactor villosus</name>
    <dbReference type="NCBI Taxonomy" id="29374"/>
    <lineage>
        <taxon>Bacteria</taxon>
        <taxon>Bacillati</taxon>
        <taxon>Bacillota</taxon>
        <taxon>Clostridia</taxon>
        <taxon>Peptostreptococcales</taxon>
        <taxon>Filifactoraceae</taxon>
        <taxon>Filifactor</taxon>
    </lineage>
</organism>
<dbReference type="EMBL" id="JBHSHL010000050">
    <property type="protein sequence ID" value="MFC4805418.1"/>
    <property type="molecule type" value="Genomic_DNA"/>
</dbReference>
<evidence type="ECO:0000256" key="4">
    <source>
        <dbReference type="ARBA" id="ARBA00022729"/>
    </source>
</evidence>
<proteinExistence type="predicted"/>
<keyword evidence="7" id="KW-0812">Transmembrane</keyword>
<keyword evidence="5" id="KW-0574">Periplasm</keyword>
<protein>
    <recommendedName>
        <fullName evidence="8">AlgX/AlgJ SGNH hydrolase-like domain-containing protein</fullName>
    </recommendedName>
</protein>
<gene>
    <name evidence="9" type="ORF">ACFO4R_10030</name>
</gene>
<feature type="transmembrane region" description="Helical" evidence="7">
    <location>
        <begin position="9"/>
        <end position="28"/>
    </location>
</feature>
<reference evidence="10" key="1">
    <citation type="journal article" date="2019" name="Int. J. Syst. Evol. Microbiol.">
        <title>The Global Catalogue of Microorganisms (GCM) 10K type strain sequencing project: providing services to taxonomists for standard genome sequencing and annotation.</title>
        <authorList>
            <consortium name="The Broad Institute Genomics Platform"/>
            <consortium name="The Broad Institute Genome Sequencing Center for Infectious Disease"/>
            <person name="Wu L."/>
            <person name="Ma J."/>
        </authorList>
    </citation>
    <scope>NUCLEOTIDE SEQUENCE [LARGE SCALE GENOMIC DNA]</scope>
    <source>
        <strain evidence="10">CCUG 46385</strain>
    </source>
</reference>
<keyword evidence="7" id="KW-0472">Membrane</keyword>
<keyword evidence="4" id="KW-0732">Signal</keyword>
<keyword evidence="3" id="KW-0808">Transferase</keyword>